<proteinExistence type="predicted"/>
<dbReference type="AlphaFoldDB" id="A0A6B0S3G4"/>
<evidence type="ECO:0000313" key="2">
    <source>
        <dbReference type="Proteomes" id="UP000322234"/>
    </source>
</evidence>
<sequence>MLFLSANLRRVFLLIIDTCKAGMLKKEQVRGMIRDKKRKKFCRVDILVRSADMLLSKSTQGVLFYSLSRVTCGDFHVTWKNISVLCFSLQFMIGQGIKSMSHKCPKATRSKADSTKRGNGSFGAQSYGAALAEQV</sequence>
<organism evidence="1 2">
    <name type="scientific">Bos mutus</name>
    <name type="common">wild yak</name>
    <dbReference type="NCBI Taxonomy" id="72004"/>
    <lineage>
        <taxon>Eukaryota</taxon>
        <taxon>Metazoa</taxon>
        <taxon>Chordata</taxon>
        <taxon>Craniata</taxon>
        <taxon>Vertebrata</taxon>
        <taxon>Euteleostomi</taxon>
        <taxon>Mammalia</taxon>
        <taxon>Eutheria</taxon>
        <taxon>Laurasiatheria</taxon>
        <taxon>Artiodactyla</taxon>
        <taxon>Ruminantia</taxon>
        <taxon>Pecora</taxon>
        <taxon>Bovidae</taxon>
        <taxon>Bovinae</taxon>
        <taxon>Bos</taxon>
    </lineage>
</organism>
<dbReference type="EMBL" id="VBQZ03000150">
    <property type="protein sequence ID" value="MXQ95981.1"/>
    <property type="molecule type" value="Genomic_DNA"/>
</dbReference>
<reference evidence="1" key="1">
    <citation type="submission" date="2019-10" db="EMBL/GenBank/DDBJ databases">
        <title>The sequence and de novo assembly of the wild yak genome.</title>
        <authorList>
            <person name="Liu Y."/>
        </authorList>
    </citation>
    <scope>NUCLEOTIDE SEQUENCE [LARGE SCALE GENOMIC DNA]</scope>
    <source>
        <strain evidence="1">WY2019</strain>
    </source>
</reference>
<protein>
    <submittedName>
        <fullName evidence="1">Uncharacterized protein</fullName>
    </submittedName>
</protein>
<keyword evidence="2" id="KW-1185">Reference proteome</keyword>
<gene>
    <name evidence="1" type="ORF">E5288_WYG020283</name>
</gene>
<evidence type="ECO:0000313" key="1">
    <source>
        <dbReference type="EMBL" id="MXQ95981.1"/>
    </source>
</evidence>
<comment type="caution">
    <text evidence="1">The sequence shown here is derived from an EMBL/GenBank/DDBJ whole genome shotgun (WGS) entry which is preliminary data.</text>
</comment>
<name>A0A6B0S3G4_9CETA</name>
<dbReference type="Proteomes" id="UP000322234">
    <property type="component" value="Unassembled WGS sequence"/>
</dbReference>
<accession>A0A6B0S3G4</accession>